<dbReference type="GeneID" id="108997806"/>
<dbReference type="STRING" id="51240.A0A2I4FDK5"/>
<protein>
    <submittedName>
        <fullName evidence="2">Glutathione S-transferase T3-like</fullName>
    </submittedName>
</protein>
<dbReference type="Pfam" id="PF14303">
    <property type="entry name" value="NAM-associated"/>
    <property type="match status" value="1"/>
</dbReference>
<organism evidence="1 2">
    <name type="scientific">Juglans regia</name>
    <name type="common">English walnut</name>
    <dbReference type="NCBI Taxonomy" id="51240"/>
    <lineage>
        <taxon>Eukaryota</taxon>
        <taxon>Viridiplantae</taxon>
        <taxon>Streptophyta</taxon>
        <taxon>Embryophyta</taxon>
        <taxon>Tracheophyta</taxon>
        <taxon>Spermatophyta</taxon>
        <taxon>Magnoliopsida</taxon>
        <taxon>eudicotyledons</taxon>
        <taxon>Gunneridae</taxon>
        <taxon>Pentapetalae</taxon>
        <taxon>rosids</taxon>
        <taxon>fabids</taxon>
        <taxon>Fagales</taxon>
        <taxon>Juglandaceae</taxon>
        <taxon>Juglans</taxon>
    </lineage>
</organism>
<evidence type="ECO:0000313" key="2">
    <source>
        <dbReference type="RefSeq" id="XP_018829723.1"/>
    </source>
</evidence>
<proteinExistence type="predicted"/>
<dbReference type="RefSeq" id="XP_018829723.1">
    <property type="nucleotide sequence ID" value="XM_018974178.2"/>
</dbReference>
<gene>
    <name evidence="2" type="primary">LOC108997806</name>
</gene>
<sequence length="263" mass="30609">MWDRILDYYNEYKKSSNPERSVVSLTNRWSVIKKCTNKFCAAIAQVESLHSSGATEQDKIEKAKIMYREIEKSSYTMEHCWCLLRHQPKWQQHVSMLSTRRKLPGKRLAIADSTPVGDNTVGENVEVIIERPPGKKTEKKRERMRRATEASDSEFHASLTQIHEDRVMFMRERRQEAIKANSDRSELVSEKKRKTDMKIIKLDLAGMNAMQREYFQNLQKEIFEESKRRFSSTSTSPSPSQPFRGCCMWSATMSCCYVRAASS</sequence>
<dbReference type="KEGG" id="jre:108997806"/>
<dbReference type="OrthoDB" id="2507178at2759"/>
<evidence type="ECO:0000313" key="1">
    <source>
        <dbReference type="Proteomes" id="UP000235220"/>
    </source>
</evidence>
<name>A0A2I4FDK5_JUGRE</name>
<dbReference type="AlphaFoldDB" id="A0A2I4FDK5"/>
<keyword evidence="1" id="KW-1185">Reference proteome</keyword>
<reference evidence="2" key="1">
    <citation type="submission" date="2025-08" db="UniProtKB">
        <authorList>
            <consortium name="RefSeq"/>
        </authorList>
    </citation>
    <scope>IDENTIFICATION</scope>
    <source>
        <tissue evidence="2">Leaves</tissue>
    </source>
</reference>
<accession>A0A2I4FDK5</accession>
<dbReference type="Proteomes" id="UP000235220">
    <property type="component" value="Chromosome 5"/>
</dbReference>
<dbReference type="Gramene" id="Jr05_11720_p1">
    <property type="protein sequence ID" value="cds.Jr05_11720_p1"/>
    <property type="gene ID" value="Jr05_11720"/>
</dbReference>
<dbReference type="PANTHER" id="PTHR45125">
    <property type="entry name" value="F21J9.4-RELATED"/>
    <property type="match status" value="1"/>
</dbReference>
<dbReference type="InterPro" id="IPR029466">
    <property type="entry name" value="NAM-associated_C"/>
</dbReference>
<dbReference type="PANTHER" id="PTHR45125:SF3">
    <property type="entry name" value="NO-APICAL-MERISTEM-ASSOCIATED CARBOXY-TERMINAL DOMAIN PROTEIN"/>
    <property type="match status" value="1"/>
</dbReference>